<protein>
    <recommendedName>
        <fullName evidence="4">Transmembrane protein</fullName>
    </recommendedName>
</protein>
<organism evidence="2 3">
    <name type="scientific">Alcanivorax jadensis T9</name>
    <dbReference type="NCBI Taxonomy" id="1177181"/>
    <lineage>
        <taxon>Bacteria</taxon>
        <taxon>Pseudomonadati</taxon>
        <taxon>Pseudomonadota</taxon>
        <taxon>Gammaproteobacteria</taxon>
        <taxon>Oceanospirillales</taxon>
        <taxon>Alcanivoracaceae</taxon>
        <taxon>Alcanivorax</taxon>
    </lineage>
</organism>
<dbReference type="Proteomes" id="UP000029443">
    <property type="component" value="Unassembled WGS sequence"/>
</dbReference>
<keyword evidence="3" id="KW-1185">Reference proteome</keyword>
<reference evidence="2 3" key="1">
    <citation type="submission" date="2012-09" db="EMBL/GenBank/DDBJ databases">
        <title>Genome Sequence of alkane-degrading Bacterium Alcanivorax jadensis T9.</title>
        <authorList>
            <person name="Lai Q."/>
            <person name="Shao Z."/>
        </authorList>
    </citation>
    <scope>NUCLEOTIDE SEQUENCE [LARGE SCALE GENOMIC DNA]</scope>
    <source>
        <strain evidence="2 3">T9</strain>
    </source>
</reference>
<sequence>MKESLRKVFSPILTPFESGDDSYAYRPSHRKILIVVGTLFLVLATGALAATLVAQLYGGLIPVAVFLAVGLVCEVVGLLGSDKAVARMWKSK</sequence>
<dbReference type="EMBL" id="ARXU01000004">
    <property type="protein sequence ID" value="KGD61575.1"/>
    <property type="molecule type" value="Genomic_DNA"/>
</dbReference>
<evidence type="ECO:0000313" key="3">
    <source>
        <dbReference type="Proteomes" id="UP000029443"/>
    </source>
</evidence>
<evidence type="ECO:0000313" key="2">
    <source>
        <dbReference type="EMBL" id="KGD61575.1"/>
    </source>
</evidence>
<evidence type="ECO:0008006" key="4">
    <source>
        <dbReference type="Google" id="ProtNLM"/>
    </source>
</evidence>
<keyword evidence="1" id="KW-0472">Membrane</keyword>
<feature type="transmembrane region" description="Helical" evidence="1">
    <location>
        <begin position="32"/>
        <end position="54"/>
    </location>
</feature>
<dbReference type="RefSeq" id="WP_035246619.1">
    <property type="nucleotide sequence ID" value="NZ_ARXU01000004.1"/>
</dbReference>
<keyword evidence="1" id="KW-0812">Transmembrane</keyword>
<feature type="transmembrane region" description="Helical" evidence="1">
    <location>
        <begin position="60"/>
        <end position="80"/>
    </location>
</feature>
<accession>A0ABR4WDX5</accession>
<proteinExistence type="predicted"/>
<comment type="caution">
    <text evidence="2">The sequence shown here is derived from an EMBL/GenBank/DDBJ whole genome shotgun (WGS) entry which is preliminary data.</text>
</comment>
<gene>
    <name evidence="2" type="ORF">T9A_01524</name>
</gene>
<keyword evidence="1" id="KW-1133">Transmembrane helix</keyword>
<evidence type="ECO:0000256" key="1">
    <source>
        <dbReference type="SAM" id="Phobius"/>
    </source>
</evidence>
<name>A0ABR4WDX5_9GAMM</name>